<evidence type="ECO:0000313" key="2">
    <source>
        <dbReference type="EnsemblPlants" id="OBART03G26380.1"/>
    </source>
</evidence>
<proteinExistence type="predicted"/>
<reference evidence="2" key="2">
    <citation type="submission" date="2015-03" db="UniProtKB">
        <authorList>
            <consortium name="EnsemblPlants"/>
        </authorList>
    </citation>
    <scope>IDENTIFICATION</scope>
</reference>
<feature type="region of interest" description="Disordered" evidence="1">
    <location>
        <begin position="23"/>
        <end position="42"/>
    </location>
</feature>
<evidence type="ECO:0000313" key="3">
    <source>
        <dbReference type="Proteomes" id="UP000026960"/>
    </source>
</evidence>
<dbReference type="InterPro" id="IPR021470">
    <property type="entry name" value="DUF3123"/>
</dbReference>
<keyword evidence="3" id="KW-1185">Reference proteome</keyword>
<dbReference type="Pfam" id="PF11321">
    <property type="entry name" value="DUF3123"/>
    <property type="match status" value="1"/>
</dbReference>
<organism evidence="2">
    <name type="scientific">Oryza barthii</name>
    <dbReference type="NCBI Taxonomy" id="65489"/>
    <lineage>
        <taxon>Eukaryota</taxon>
        <taxon>Viridiplantae</taxon>
        <taxon>Streptophyta</taxon>
        <taxon>Embryophyta</taxon>
        <taxon>Tracheophyta</taxon>
        <taxon>Spermatophyta</taxon>
        <taxon>Magnoliopsida</taxon>
        <taxon>Liliopsida</taxon>
        <taxon>Poales</taxon>
        <taxon>Poaceae</taxon>
        <taxon>BOP clade</taxon>
        <taxon>Oryzoideae</taxon>
        <taxon>Oryzeae</taxon>
        <taxon>Oryzinae</taxon>
        <taxon>Oryza</taxon>
    </lineage>
</organism>
<dbReference type="eggNOG" id="ENOG502R4AJ">
    <property type="taxonomic scope" value="Eukaryota"/>
</dbReference>
<dbReference type="Gramene" id="OBART03G26380.1">
    <property type="protein sequence ID" value="OBART03G26380.1"/>
    <property type="gene ID" value="OBART03G26380"/>
</dbReference>
<evidence type="ECO:0000256" key="1">
    <source>
        <dbReference type="SAM" id="MobiDB-lite"/>
    </source>
</evidence>
<accession>A0A0D3FLD6</accession>
<dbReference type="PaxDb" id="65489-OBART03G26380.1"/>
<protein>
    <submittedName>
        <fullName evidence="2">Uncharacterized protein</fullName>
    </submittedName>
</protein>
<dbReference type="AlphaFoldDB" id="A0A0D3FLD6"/>
<reference evidence="2" key="1">
    <citation type="journal article" date="2009" name="Rice">
        <title>De Novo Next Generation Sequencing of Plant Genomes.</title>
        <authorList>
            <person name="Rounsley S."/>
            <person name="Marri P.R."/>
            <person name="Yu Y."/>
            <person name="He R."/>
            <person name="Sisneros N."/>
            <person name="Goicoechea J.L."/>
            <person name="Lee S.J."/>
            <person name="Angelova A."/>
            <person name="Kudrna D."/>
            <person name="Luo M."/>
            <person name="Affourtit J."/>
            <person name="Desany B."/>
            <person name="Knight J."/>
            <person name="Niazi F."/>
            <person name="Egholm M."/>
            <person name="Wing R.A."/>
        </authorList>
    </citation>
    <scope>NUCLEOTIDE SEQUENCE [LARGE SCALE GENOMIC DNA]</scope>
    <source>
        <strain evidence="2">cv. IRGC 105608</strain>
    </source>
</reference>
<name>A0A0D3FLD6_9ORYZ</name>
<dbReference type="Proteomes" id="UP000026960">
    <property type="component" value="Chromosome 3"/>
</dbReference>
<sequence length="158" mass="17020">MRNIHRERDLDLDGSSKKLAVTTKRKVVAKKRSSQRRSSPIPATLEKIMTGTTVSVRTRVGKLRGGRQLVLWLSAVVVSAAEEGYLTILYTGDFQPPEATMRVARKETKKMPPAAASPALADIASSAPTVCSKNAAAPCPTTAGKSVVVLKRVYPEAF</sequence>
<dbReference type="EnsemblPlants" id="OBART03G26380.1">
    <property type="protein sequence ID" value="OBART03G26380.1"/>
    <property type="gene ID" value="OBART03G26380"/>
</dbReference>
<feature type="compositionally biased region" description="Basic residues" evidence="1">
    <location>
        <begin position="23"/>
        <end position="35"/>
    </location>
</feature>
<dbReference type="HOGENOM" id="CLU_132438_0_0_1"/>